<reference evidence="3 4" key="1">
    <citation type="journal article" date="2013" name="Genome Announc.">
        <title>Draft Genome Sequence of an Alphaproteobacterium, Caenispirillum salinarum AK4(T), Isolated from a Solar Saltern.</title>
        <authorList>
            <person name="Khatri I."/>
            <person name="Singh A."/>
            <person name="Korpole S."/>
            <person name="Pinnaka A.K."/>
            <person name="Subramanian S."/>
        </authorList>
    </citation>
    <scope>NUCLEOTIDE SEQUENCE [LARGE SCALE GENOMIC DNA]</scope>
    <source>
        <strain evidence="3 4">AK4</strain>
    </source>
</reference>
<dbReference type="SUPFAM" id="SSF53067">
    <property type="entry name" value="Actin-like ATPase domain"/>
    <property type="match status" value="2"/>
</dbReference>
<keyword evidence="4" id="KW-1185">Reference proteome</keyword>
<dbReference type="GO" id="GO:0016462">
    <property type="term" value="F:pyrophosphatase activity"/>
    <property type="evidence" value="ECO:0007669"/>
    <property type="project" value="TreeGrafter"/>
</dbReference>
<dbReference type="InterPro" id="IPR043129">
    <property type="entry name" value="ATPase_NBD"/>
</dbReference>
<dbReference type="EMBL" id="ANHY01000017">
    <property type="protein sequence ID" value="EKV28048.1"/>
    <property type="molecule type" value="Genomic_DNA"/>
</dbReference>
<feature type="compositionally biased region" description="Low complexity" evidence="1">
    <location>
        <begin position="15"/>
        <end position="25"/>
    </location>
</feature>
<dbReference type="PATRIC" id="fig|1238182.3.peg.3263"/>
<dbReference type="Gene3D" id="3.30.420.40">
    <property type="match status" value="1"/>
</dbReference>
<dbReference type="Proteomes" id="UP000009881">
    <property type="component" value="Unassembled WGS sequence"/>
</dbReference>
<protein>
    <submittedName>
        <fullName evidence="3">Exopolyphosphatase</fullName>
    </submittedName>
</protein>
<feature type="domain" description="Ppx/GppA phosphatase N-terminal" evidence="2">
    <location>
        <begin position="64"/>
        <end position="359"/>
    </location>
</feature>
<dbReference type="PANTHER" id="PTHR30005">
    <property type="entry name" value="EXOPOLYPHOSPHATASE"/>
    <property type="match status" value="1"/>
</dbReference>
<proteinExistence type="predicted"/>
<dbReference type="Gene3D" id="3.30.420.150">
    <property type="entry name" value="Exopolyphosphatase. Domain 2"/>
    <property type="match status" value="1"/>
</dbReference>
<sequence>MIEPVVATRADTPIAGAPPGGAAARRGGDAVRTRGGAQPGPQDGPHNGIYAAIDLGTNNCRMLVARPSAEGFRVIDSFSRITRLGEGLAGSGKLSRLAMDRTIDALGLCAEKMRRRGVTAARTVATEACRRAANGRAFVQEVRDRTGLRLETITPAEEARLALGGCAPLLDPDIPYALVFDIGGGSTELLWVEMDPAGELSVQGLASLPLGVVTVAEECGGGDLCQRTYDAVKDRIVQLLRPFDLQHALGDRVRHGEVQMLGTSGTVTTLGGVHLGLKRYDRSLVDGITIDFNDIVEVSRRLSTMTLRERAQHPCVGRERADLVLSGCAILEGLCELWPVGRLRVADRGLREGMLLDLMRVDAMEVA</sequence>
<organism evidence="3 4">
    <name type="scientific">Caenispirillum salinarum AK4</name>
    <dbReference type="NCBI Taxonomy" id="1238182"/>
    <lineage>
        <taxon>Bacteria</taxon>
        <taxon>Pseudomonadati</taxon>
        <taxon>Pseudomonadota</taxon>
        <taxon>Alphaproteobacteria</taxon>
        <taxon>Rhodospirillales</taxon>
        <taxon>Novispirillaceae</taxon>
        <taxon>Caenispirillum</taxon>
    </lineage>
</organism>
<dbReference type="CDD" id="cd24054">
    <property type="entry name" value="ASKHA_NBD_AaPPX-GppA_MtPPX2-like"/>
    <property type="match status" value="1"/>
</dbReference>
<accession>K9HBX3</accession>
<dbReference type="PANTHER" id="PTHR30005:SF0">
    <property type="entry name" value="RETROGRADE REGULATION PROTEIN 2"/>
    <property type="match status" value="1"/>
</dbReference>
<dbReference type="eggNOG" id="COG0248">
    <property type="taxonomic scope" value="Bacteria"/>
</dbReference>
<evidence type="ECO:0000313" key="3">
    <source>
        <dbReference type="EMBL" id="EKV28048.1"/>
    </source>
</evidence>
<dbReference type="Pfam" id="PF02541">
    <property type="entry name" value="Ppx-GppA"/>
    <property type="match status" value="1"/>
</dbReference>
<evidence type="ECO:0000259" key="2">
    <source>
        <dbReference type="Pfam" id="PF02541"/>
    </source>
</evidence>
<evidence type="ECO:0000256" key="1">
    <source>
        <dbReference type="SAM" id="MobiDB-lite"/>
    </source>
</evidence>
<dbReference type="InterPro" id="IPR050273">
    <property type="entry name" value="GppA/Ppx_hydrolase"/>
</dbReference>
<name>K9HBX3_9PROT</name>
<dbReference type="STRING" id="1238182.C882_1049"/>
<evidence type="ECO:0000313" key="4">
    <source>
        <dbReference type="Proteomes" id="UP000009881"/>
    </source>
</evidence>
<dbReference type="InterPro" id="IPR003695">
    <property type="entry name" value="Ppx_GppA_N"/>
</dbReference>
<feature type="region of interest" description="Disordered" evidence="1">
    <location>
        <begin position="11"/>
        <end position="47"/>
    </location>
</feature>
<comment type="caution">
    <text evidence="3">The sequence shown here is derived from an EMBL/GenBank/DDBJ whole genome shotgun (WGS) entry which is preliminary data.</text>
</comment>
<gene>
    <name evidence="3" type="ORF">C882_1049</name>
</gene>
<dbReference type="AlphaFoldDB" id="K9HBX3"/>